<evidence type="ECO:0000313" key="2">
    <source>
        <dbReference type="EMBL" id="KAF6146092.1"/>
    </source>
</evidence>
<proteinExistence type="predicted"/>
<accession>A0A7J7LU73</accession>
<dbReference type="EMBL" id="JACGCM010002017">
    <property type="protein sequence ID" value="KAF6146092.1"/>
    <property type="molecule type" value="Genomic_DNA"/>
</dbReference>
<keyword evidence="3" id="KW-1185">Reference proteome</keyword>
<name>A0A7J7LU73_9MAGN</name>
<reference evidence="2 3" key="1">
    <citation type="journal article" date="2020" name="IScience">
        <title>Genome Sequencing of the Endangered Kingdonia uniflora (Circaeasteraceae, Ranunculales) Reveals Potential Mechanisms of Evolutionary Specialization.</title>
        <authorList>
            <person name="Sun Y."/>
            <person name="Deng T."/>
            <person name="Zhang A."/>
            <person name="Moore M.J."/>
            <person name="Landis J.B."/>
            <person name="Lin N."/>
            <person name="Zhang H."/>
            <person name="Zhang X."/>
            <person name="Huang J."/>
            <person name="Zhang X."/>
            <person name="Sun H."/>
            <person name="Wang H."/>
        </authorList>
    </citation>
    <scope>NUCLEOTIDE SEQUENCE [LARGE SCALE GENOMIC DNA]</scope>
    <source>
        <strain evidence="2">TB1705</strain>
        <tissue evidence="2">Leaf</tissue>
    </source>
</reference>
<dbReference type="Proteomes" id="UP000541444">
    <property type="component" value="Unassembled WGS sequence"/>
</dbReference>
<evidence type="ECO:0000313" key="3">
    <source>
        <dbReference type="Proteomes" id="UP000541444"/>
    </source>
</evidence>
<dbReference type="AlphaFoldDB" id="A0A7J7LU73"/>
<gene>
    <name evidence="2" type="ORF">GIB67_033451</name>
</gene>
<evidence type="ECO:0000256" key="1">
    <source>
        <dbReference type="SAM" id="SignalP"/>
    </source>
</evidence>
<feature type="chain" id="PRO_5029715462" evidence="1">
    <location>
        <begin position="21"/>
        <end position="65"/>
    </location>
</feature>
<feature type="signal peptide" evidence="1">
    <location>
        <begin position="1"/>
        <end position="20"/>
    </location>
</feature>
<protein>
    <submittedName>
        <fullName evidence="2">Uncharacterized protein</fullName>
    </submittedName>
</protein>
<keyword evidence="1" id="KW-0732">Signal</keyword>
<sequence>MSKQMVVQIVLLSIKMSTLPLTETPSAPHDDHVGRPNLSGMPIMHNVWRTRGYLLKNDLGIATEK</sequence>
<organism evidence="2 3">
    <name type="scientific">Kingdonia uniflora</name>
    <dbReference type="NCBI Taxonomy" id="39325"/>
    <lineage>
        <taxon>Eukaryota</taxon>
        <taxon>Viridiplantae</taxon>
        <taxon>Streptophyta</taxon>
        <taxon>Embryophyta</taxon>
        <taxon>Tracheophyta</taxon>
        <taxon>Spermatophyta</taxon>
        <taxon>Magnoliopsida</taxon>
        <taxon>Ranunculales</taxon>
        <taxon>Circaeasteraceae</taxon>
        <taxon>Kingdonia</taxon>
    </lineage>
</organism>
<comment type="caution">
    <text evidence="2">The sequence shown here is derived from an EMBL/GenBank/DDBJ whole genome shotgun (WGS) entry which is preliminary data.</text>
</comment>